<dbReference type="Gene3D" id="3.40.50.300">
    <property type="entry name" value="P-loop containing nucleotide triphosphate hydrolases"/>
    <property type="match status" value="1"/>
</dbReference>
<name>A0A7R9ZZP0_9DINO</name>
<accession>A0A7R9ZZP0</accession>
<reference evidence="1" key="1">
    <citation type="submission" date="2021-01" db="EMBL/GenBank/DDBJ databases">
        <authorList>
            <person name="Corre E."/>
            <person name="Pelletier E."/>
            <person name="Niang G."/>
            <person name="Scheremetjew M."/>
            <person name="Finn R."/>
            <person name="Kale V."/>
            <person name="Holt S."/>
            <person name="Cochrane G."/>
            <person name="Meng A."/>
            <person name="Brown T."/>
            <person name="Cohen L."/>
        </authorList>
    </citation>
    <scope>NUCLEOTIDE SEQUENCE</scope>
    <source>
        <strain evidence="1">Pbaha01</strain>
    </source>
</reference>
<dbReference type="AlphaFoldDB" id="A0A7R9ZZP0"/>
<evidence type="ECO:0000313" key="1">
    <source>
        <dbReference type="EMBL" id="CAD8348829.1"/>
    </source>
</evidence>
<dbReference type="EMBL" id="HBEG01007730">
    <property type="protein sequence ID" value="CAD8348829.1"/>
    <property type="molecule type" value="Transcribed_RNA"/>
</dbReference>
<protein>
    <submittedName>
        <fullName evidence="1">Uncharacterized protein</fullName>
    </submittedName>
</protein>
<proteinExistence type="predicted"/>
<sequence>MAKSATNSAVSPPALGCEGSPKVDPPFHDFLPIEWVHIPKTGTSFLDTLTHLPGACPCCPANLRDYGVFEPGCCNAKVFDTRFFVDAVHPGIEDLPGGFEAGKGRFMTFMRQPEQRFLSMVHYVVDGNDTETITKPDMTLDDKKVFFAGWATKMLVRGGKRLPLSSHDSTFLERHIDLTKPARFKRVPYEPLVGTAWESFNQDYGGWLFPLSVSQDEVEEAKMRLRTGFSFIGMTEKWELSICLFNVMLNQTCCADQFLNFRPTYGNHQTTYDTAVLNGWRDPYDNELFNVATEVFEANLKRYNVSEVSCQRCWREAGVR</sequence>
<dbReference type="InterPro" id="IPR027417">
    <property type="entry name" value="P-loop_NTPase"/>
</dbReference>
<gene>
    <name evidence="1" type="ORF">PBAH0796_LOCUS4568</name>
</gene>
<organism evidence="1">
    <name type="scientific">Pyrodinium bahamense</name>
    <dbReference type="NCBI Taxonomy" id="73915"/>
    <lineage>
        <taxon>Eukaryota</taxon>
        <taxon>Sar</taxon>
        <taxon>Alveolata</taxon>
        <taxon>Dinophyceae</taxon>
        <taxon>Gonyaulacales</taxon>
        <taxon>Pyrocystaceae</taxon>
        <taxon>Pyrodinium</taxon>
    </lineage>
</organism>
<dbReference type="SUPFAM" id="SSF52540">
    <property type="entry name" value="P-loop containing nucleoside triphosphate hydrolases"/>
    <property type="match status" value="1"/>
</dbReference>